<dbReference type="GO" id="GO:0016787">
    <property type="term" value="F:hydrolase activity"/>
    <property type="evidence" value="ECO:0007669"/>
    <property type="project" value="InterPro"/>
</dbReference>
<dbReference type="InterPro" id="IPR006935">
    <property type="entry name" value="Helicase/UvrB_N"/>
</dbReference>
<evidence type="ECO:0000256" key="2">
    <source>
        <dbReference type="SAM" id="MobiDB-lite"/>
    </source>
</evidence>
<dbReference type="GO" id="GO:0003677">
    <property type="term" value="F:DNA binding"/>
    <property type="evidence" value="ECO:0007669"/>
    <property type="project" value="InterPro"/>
</dbReference>
<feature type="domain" description="Helicase ATP-binding" evidence="3">
    <location>
        <begin position="650"/>
        <end position="843"/>
    </location>
</feature>
<keyword evidence="1" id="KW-0175">Coiled coil</keyword>
<dbReference type="Pfam" id="PF04851">
    <property type="entry name" value="ResIII"/>
    <property type="match status" value="1"/>
</dbReference>
<feature type="region of interest" description="Disordered" evidence="2">
    <location>
        <begin position="558"/>
        <end position="585"/>
    </location>
</feature>
<dbReference type="PROSITE" id="PS51192">
    <property type="entry name" value="HELICASE_ATP_BIND_1"/>
    <property type="match status" value="1"/>
</dbReference>
<evidence type="ECO:0000313" key="4">
    <source>
        <dbReference type="EMBL" id="QHT01644.1"/>
    </source>
</evidence>
<feature type="region of interest" description="Disordered" evidence="2">
    <location>
        <begin position="55"/>
        <end position="75"/>
    </location>
</feature>
<dbReference type="EMBL" id="MN739379">
    <property type="protein sequence ID" value="QHT01644.1"/>
    <property type="molecule type" value="Genomic_DNA"/>
</dbReference>
<dbReference type="CDD" id="cd18785">
    <property type="entry name" value="SF2_C"/>
    <property type="match status" value="1"/>
</dbReference>
<dbReference type="InterPro" id="IPR027417">
    <property type="entry name" value="P-loop_NTPase"/>
</dbReference>
<name>A0A6C0CDK7_9ZZZZ</name>
<proteinExistence type="predicted"/>
<evidence type="ECO:0000259" key="3">
    <source>
        <dbReference type="PROSITE" id="PS51192"/>
    </source>
</evidence>
<sequence>MSCKKLMCKHKLNDKSITMKWLKKNHPDKGGRLPKDEFNTILECYKANSFCESNNKTNKTNKTNQASPIKGNSSKVTKKNRAKIFRCMRKVANFSKIANHHKFDKSVFDPQQYNKDINDASPKMLQLLNTLLALDSQDQKNHGQKFKHFIFSDVKDGGAGAKIIASALAANGYTNVISAKKIPSQLAPKLYLNIANSNYNNFALLSSNTIYGTTFNEKIKKELLKTYNERPNNIHGKNIRLIILDSGFKEGIDLFDVKYVHIFEPSLTIADLKQTIGRATRTCGQKGLEFQDNIGWPLYVYNYYLTVPELMRNTLYTSKFMMENYIKSANEKDEDVLLFKDIEKYNDATMNYSEFDKAMNKLSEQLYNLAPVFAVDYELTKNLHNFPDLNSEFMEDKLFLMGGTKSRNQNMQSKFFKIDNIKCLGKCGKKPTYDIPVSVSFMKYVYTKYKHPEKLFKSNTLNKRTFFCNYLKDNTNNFCSQLNNEWSLRYTKIPSIIERAKNKKDVKSDLDSLELTFDEDLYAKSDETSKNNYPILLYSGEKNNTIVSVSPNSIIGSTSNTSISPTSSPKASLSPKTSLSPSPSLSALQTANPLKKFDFINMRDYIKNAYAHKDFKWEKMEIKNNCIANPNAQANVISLNPTQKFITHYFTPSSPFKGLLLWHSVGTGKTCTGIATATSSFDNDDYSILWVTRTTLKSDVWKNMFDQVCHLVILDKIKKGLIMPTDIAKRKQLLSKNWLEPMSYKQFSNLLAKKNKIYDILLQRNGKEDILKKTLIIIDEAHKLYGGDLKASERPNTTIMEELIRTSYNVSKHESCKLLLMTATPFTNSPLELFSLTNLFMTHDSDKITTHKEEFKQQFMDSHNVLSEKGVKHIANKLSGYISYLNREKDPTQFSQPIMIHVPILMRSVENEDLRDAVYLETKFSSLSKEADALIESLKSRIKTMKTDYKQQKQQYKDTKATLSKEEATAFNDALNSLLKNINDLEEELHTTKSDQRAEKDKIKELKEKIKVVKNSLIQEYILYTNCKHLHYKNNVSANKNERIHTIKS</sequence>
<organism evidence="4">
    <name type="scientific">viral metagenome</name>
    <dbReference type="NCBI Taxonomy" id="1070528"/>
    <lineage>
        <taxon>unclassified sequences</taxon>
        <taxon>metagenomes</taxon>
        <taxon>organismal metagenomes</taxon>
    </lineage>
</organism>
<dbReference type="AlphaFoldDB" id="A0A6C0CDK7"/>
<dbReference type="InterPro" id="IPR014001">
    <property type="entry name" value="Helicase_ATP-bd"/>
</dbReference>
<feature type="coiled-coil region" evidence="1">
    <location>
        <begin position="935"/>
        <end position="1016"/>
    </location>
</feature>
<accession>A0A6C0CDK7</accession>
<dbReference type="SUPFAM" id="SSF52540">
    <property type="entry name" value="P-loop containing nucleoside triphosphate hydrolases"/>
    <property type="match status" value="2"/>
</dbReference>
<evidence type="ECO:0000256" key="1">
    <source>
        <dbReference type="SAM" id="Coils"/>
    </source>
</evidence>
<dbReference type="Gene3D" id="3.40.50.300">
    <property type="entry name" value="P-loop containing nucleotide triphosphate hydrolases"/>
    <property type="match status" value="2"/>
</dbReference>
<protein>
    <recommendedName>
        <fullName evidence="3">Helicase ATP-binding domain-containing protein</fullName>
    </recommendedName>
</protein>
<reference evidence="4" key="1">
    <citation type="journal article" date="2020" name="Nature">
        <title>Giant virus diversity and host interactions through global metagenomics.</title>
        <authorList>
            <person name="Schulz F."/>
            <person name="Roux S."/>
            <person name="Paez-Espino D."/>
            <person name="Jungbluth S."/>
            <person name="Walsh D.A."/>
            <person name="Denef V.J."/>
            <person name="McMahon K.D."/>
            <person name="Konstantinidis K.T."/>
            <person name="Eloe-Fadrosh E.A."/>
            <person name="Kyrpides N.C."/>
            <person name="Woyke T."/>
        </authorList>
    </citation>
    <scope>NUCLEOTIDE SEQUENCE</scope>
    <source>
        <strain evidence="4">GVMAG-M-3300020523-10</strain>
    </source>
</reference>
<dbReference type="GO" id="GO:0005524">
    <property type="term" value="F:ATP binding"/>
    <property type="evidence" value="ECO:0007669"/>
    <property type="project" value="InterPro"/>
</dbReference>
<feature type="compositionally biased region" description="Polar residues" evidence="2">
    <location>
        <begin position="65"/>
        <end position="75"/>
    </location>
</feature>
<feature type="compositionally biased region" description="Low complexity" evidence="2">
    <location>
        <begin position="55"/>
        <end position="64"/>
    </location>
</feature>